<keyword evidence="3" id="KW-1185">Reference proteome</keyword>
<reference evidence="2" key="1">
    <citation type="submission" date="2022-05" db="EMBL/GenBank/DDBJ databases">
        <authorList>
            <person name="Jo J.-H."/>
            <person name="Im W.-T."/>
        </authorList>
    </citation>
    <scope>NUCLEOTIDE SEQUENCE</scope>
    <source>
        <strain evidence="2">RB56-2</strain>
    </source>
</reference>
<evidence type="ECO:0000313" key="2">
    <source>
        <dbReference type="EMBL" id="MCL6740945.1"/>
    </source>
</evidence>
<dbReference type="Proteomes" id="UP001165383">
    <property type="component" value="Unassembled WGS sequence"/>
</dbReference>
<accession>A0ABT0S9Y7</accession>
<comment type="caution">
    <text evidence="2">The sequence shown here is derived from an EMBL/GenBank/DDBJ whole genome shotgun (WGS) entry which is preliminary data.</text>
</comment>
<evidence type="ECO:0008006" key="4">
    <source>
        <dbReference type="Google" id="ProtNLM"/>
    </source>
</evidence>
<name>A0ABT0S9Y7_9SPHN</name>
<evidence type="ECO:0000256" key="1">
    <source>
        <dbReference type="SAM" id="SignalP"/>
    </source>
</evidence>
<organism evidence="2 3">
    <name type="scientific">Sphingomonas brevis</name>
    <dbReference type="NCBI Taxonomy" id="2908206"/>
    <lineage>
        <taxon>Bacteria</taxon>
        <taxon>Pseudomonadati</taxon>
        <taxon>Pseudomonadota</taxon>
        <taxon>Alphaproteobacteria</taxon>
        <taxon>Sphingomonadales</taxon>
        <taxon>Sphingomonadaceae</taxon>
        <taxon>Sphingomonas</taxon>
    </lineage>
</organism>
<protein>
    <recommendedName>
        <fullName evidence="4">DUF2946 domain-containing protein</fullName>
    </recommendedName>
</protein>
<dbReference type="RefSeq" id="WP_249915353.1">
    <property type="nucleotide sequence ID" value="NZ_JAMGBB010000001.1"/>
</dbReference>
<feature type="signal peptide" evidence="1">
    <location>
        <begin position="1"/>
        <end position="26"/>
    </location>
</feature>
<keyword evidence="1" id="KW-0732">Signal</keyword>
<feature type="chain" id="PRO_5046073952" description="DUF2946 domain-containing protein" evidence="1">
    <location>
        <begin position="27"/>
        <end position="108"/>
    </location>
</feature>
<gene>
    <name evidence="2" type="ORF">LZ518_07350</name>
</gene>
<dbReference type="EMBL" id="JAMGBB010000001">
    <property type="protein sequence ID" value="MCL6740945.1"/>
    <property type="molecule type" value="Genomic_DNA"/>
</dbReference>
<sequence length="108" mass="11720">MIIRRLFALVLTIAMTLAPLGMPAMAEVTTPASHHDAMTSSGHCDQQVPDKHHKAADKNCCVAMCIAVVIPANMTELPFYHVSRERPASDLDRRGFLGEIATPPPRSA</sequence>
<evidence type="ECO:0000313" key="3">
    <source>
        <dbReference type="Proteomes" id="UP001165383"/>
    </source>
</evidence>
<proteinExistence type="predicted"/>